<dbReference type="InterPro" id="IPR011989">
    <property type="entry name" value="ARM-like"/>
</dbReference>
<organism evidence="3">
    <name type="scientific">Volvox carteri f. nagariensis</name>
    <dbReference type="NCBI Taxonomy" id="3068"/>
    <lineage>
        <taxon>Eukaryota</taxon>
        <taxon>Viridiplantae</taxon>
        <taxon>Chlorophyta</taxon>
        <taxon>core chlorophytes</taxon>
        <taxon>Chlorophyceae</taxon>
        <taxon>CS clade</taxon>
        <taxon>Chlamydomonadales</taxon>
        <taxon>Volvocaceae</taxon>
        <taxon>Volvox</taxon>
    </lineage>
</organism>
<dbReference type="OrthoDB" id="538933at2759"/>
<dbReference type="GeneID" id="9622588"/>
<dbReference type="Proteomes" id="UP000001058">
    <property type="component" value="Unassembled WGS sequence"/>
</dbReference>
<evidence type="ECO:0000313" key="3">
    <source>
        <dbReference type="Proteomes" id="UP000001058"/>
    </source>
</evidence>
<evidence type="ECO:0008006" key="4">
    <source>
        <dbReference type="Google" id="ProtNLM"/>
    </source>
</evidence>
<feature type="compositionally biased region" description="Low complexity" evidence="1">
    <location>
        <begin position="597"/>
        <end position="616"/>
    </location>
</feature>
<dbReference type="KEGG" id="vcn:VOLCADRAFT_107418"/>
<name>D8UDX1_VOLCA</name>
<dbReference type="EMBL" id="GL378386">
    <property type="protein sequence ID" value="EFJ42166.1"/>
    <property type="molecule type" value="Genomic_DNA"/>
</dbReference>
<dbReference type="PANTHER" id="PTHR12363">
    <property type="entry name" value="TRANSPORTIN 3 AND IMPORTIN 13"/>
    <property type="match status" value="1"/>
</dbReference>
<evidence type="ECO:0000256" key="1">
    <source>
        <dbReference type="SAM" id="MobiDB-lite"/>
    </source>
</evidence>
<proteinExistence type="predicted"/>
<dbReference type="eggNOG" id="ENOG502SAZ8">
    <property type="taxonomic scope" value="Eukaryota"/>
</dbReference>
<dbReference type="Gene3D" id="1.25.10.10">
    <property type="entry name" value="Leucine-rich Repeat Variant"/>
    <property type="match status" value="1"/>
</dbReference>
<sequence length="794" mass="80906">MAEVMNQFREQQATDLLESIWGQCRIAMLAQLVAEATAALTGWTGVVGPGGGGGGGGGGSGGGADWRGVEAALFCLRAVHVPVKAAALGGRAGELDNPQAAATAAELQALLGRLFSDICSPSGAVAGLLHVPWVCLAVCRLIAEYAAWLGKGKDAPLLAAMDLLIRALAVPQAAAAAAQAFRNCCVRGAERLTGDPPALSALAAAAMTAVAPPPPPAGGGAGAAAASSSSAAVSLGLDERCAVVEGLSRLASSLPSDAAAAAGCGLMAPCAARAQAVVAAAAAAGGPLSPTTLAALAAELGLMTAVVRYLEPPGPPPRAHVGGLPVPGTSGPVAAAAGAAGGPLDHPALRALQVAWPVLSAVAGEPQCQTDPGVVEALAELYKIAALEGCVQMMAALMNHMQTSSSGPAPSPSFPSCSSPGELAASFFTLVDRYLIFARELLLGGEGVAALPALMDWACRILVTMREREPAAAALSFLGHLLSAAVQVATEEMTGAGSDGAGRPAAAAAAELRSRLDSLFGRYGPRLVQTLLTAGVDTCPLQLARALAGCLAGLTALADAGAAVAELVHSGKLGDGGSLAALFTELLLRGHYPQDAATTTTTTTDQQQNQQNQQQQLLPPLTRGRLDSLVSDFFKLAREGMEYVLSLESVRSTYMPICLHHRMAGSSKILWTEIKACDRVGYIGWYVVTCPRWLSDLHGSRTCKCMGAKDLQLLTYGGGPRPLCPPSDPSPLSLGNPRRTTSAAANQTTRLHLLWCVLVLNGKEPLGPGRRWNSGDTMGSRQSALPSYLSNCLV</sequence>
<feature type="region of interest" description="Disordered" evidence="1">
    <location>
        <begin position="597"/>
        <end position="618"/>
    </location>
</feature>
<evidence type="ECO:0000313" key="2">
    <source>
        <dbReference type="EMBL" id="EFJ42166.1"/>
    </source>
</evidence>
<dbReference type="GO" id="GO:0006606">
    <property type="term" value="P:protein import into nucleus"/>
    <property type="evidence" value="ECO:0007669"/>
    <property type="project" value="TreeGrafter"/>
</dbReference>
<dbReference type="InterPro" id="IPR051345">
    <property type="entry name" value="Importin_beta-like_NTR"/>
</dbReference>
<keyword evidence="3" id="KW-1185">Reference proteome</keyword>
<protein>
    <recommendedName>
        <fullName evidence="4">Exportin-1/Importin-beta-like domain-containing protein</fullName>
    </recommendedName>
</protein>
<reference evidence="2 3" key="1">
    <citation type="journal article" date="2010" name="Science">
        <title>Genomic analysis of organismal complexity in the multicellular green alga Volvox carteri.</title>
        <authorList>
            <person name="Prochnik S.E."/>
            <person name="Umen J."/>
            <person name="Nedelcu A.M."/>
            <person name="Hallmann A."/>
            <person name="Miller S.M."/>
            <person name="Nishii I."/>
            <person name="Ferris P."/>
            <person name="Kuo A."/>
            <person name="Mitros T."/>
            <person name="Fritz-Laylin L.K."/>
            <person name="Hellsten U."/>
            <person name="Chapman J."/>
            <person name="Simakov O."/>
            <person name="Rensing S.A."/>
            <person name="Terry A."/>
            <person name="Pangilinan J."/>
            <person name="Kapitonov V."/>
            <person name="Jurka J."/>
            <person name="Salamov A."/>
            <person name="Shapiro H."/>
            <person name="Schmutz J."/>
            <person name="Grimwood J."/>
            <person name="Lindquist E."/>
            <person name="Lucas S."/>
            <person name="Grigoriev I.V."/>
            <person name="Schmitt R."/>
            <person name="Kirk D."/>
            <person name="Rokhsar D.S."/>
        </authorList>
    </citation>
    <scope>NUCLEOTIDE SEQUENCE [LARGE SCALE GENOMIC DNA]</scope>
    <source>
        <strain evidence="3">f. Nagariensis / Eve</strain>
    </source>
</reference>
<dbReference type="InParanoid" id="D8UDX1"/>
<accession>D8UDX1</accession>
<dbReference type="GO" id="GO:0005737">
    <property type="term" value="C:cytoplasm"/>
    <property type="evidence" value="ECO:0007669"/>
    <property type="project" value="TreeGrafter"/>
</dbReference>
<dbReference type="PANTHER" id="PTHR12363:SF54">
    <property type="entry name" value="NUCLEAR TRANSPORT RECEPTOR"/>
    <property type="match status" value="1"/>
</dbReference>
<dbReference type="RefSeq" id="XP_002956863.1">
    <property type="nucleotide sequence ID" value="XM_002956817.1"/>
</dbReference>
<gene>
    <name evidence="2" type="ORF">VOLCADRAFT_107418</name>
</gene>
<dbReference type="STRING" id="3068.D8UDX1"/>
<dbReference type="AlphaFoldDB" id="D8UDX1"/>